<organism evidence="1 2">
    <name type="scientific">Halorubrum saccharovorum DSM 1137</name>
    <dbReference type="NCBI Taxonomy" id="1227484"/>
    <lineage>
        <taxon>Archaea</taxon>
        <taxon>Methanobacteriati</taxon>
        <taxon>Methanobacteriota</taxon>
        <taxon>Stenosarchaea group</taxon>
        <taxon>Halobacteria</taxon>
        <taxon>Halobacteriales</taxon>
        <taxon>Haloferacaceae</taxon>
        <taxon>Halorubrum</taxon>
    </lineage>
</organism>
<gene>
    <name evidence="1" type="ORF">C471_14253</name>
</gene>
<proteinExistence type="predicted"/>
<dbReference type="eggNOG" id="arCOG08923">
    <property type="taxonomic scope" value="Archaea"/>
</dbReference>
<evidence type="ECO:0000313" key="1">
    <source>
        <dbReference type="EMBL" id="ELZ36751.1"/>
    </source>
</evidence>
<dbReference type="OrthoDB" id="284643at2157"/>
<keyword evidence="2" id="KW-1185">Reference proteome</keyword>
<accession>M0DML8</accession>
<dbReference type="AlphaFoldDB" id="M0DML8"/>
<sequence>METPVSEDRYHVVCRECSLERLFSVGDDASRLERDHVAETGHRVAVGRIR</sequence>
<dbReference type="PATRIC" id="fig|1227484.4.peg.2804"/>
<dbReference type="EMBL" id="AOJE01000067">
    <property type="protein sequence ID" value="ELZ36751.1"/>
    <property type="molecule type" value="Genomic_DNA"/>
</dbReference>
<protein>
    <submittedName>
        <fullName evidence="1">Uncharacterized protein</fullName>
    </submittedName>
</protein>
<dbReference type="RefSeq" id="WP_004050137.1">
    <property type="nucleotide sequence ID" value="NZ_AOJE01000067.1"/>
</dbReference>
<reference evidence="1 2" key="1">
    <citation type="journal article" date="2014" name="PLoS Genet.">
        <title>Phylogenetically driven sequencing of extremely halophilic archaea reveals strategies for static and dynamic osmo-response.</title>
        <authorList>
            <person name="Becker E.A."/>
            <person name="Seitzer P.M."/>
            <person name="Tritt A."/>
            <person name="Larsen D."/>
            <person name="Krusor M."/>
            <person name="Yao A.I."/>
            <person name="Wu D."/>
            <person name="Madern D."/>
            <person name="Eisen J.A."/>
            <person name="Darling A.E."/>
            <person name="Facciotti M.T."/>
        </authorList>
    </citation>
    <scope>NUCLEOTIDE SEQUENCE [LARGE SCALE GENOMIC DNA]</scope>
    <source>
        <strain evidence="1 2">DSM 1137</strain>
    </source>
</reference>
<comment type="caution">
    <text evidence="1">The sequence shown here is derived from an EMBL/GenBank/DDBJ whole genome shotgun (WGS) entry which is preliminary data.</text>
</comment>
<name>M0DML8_9EURY</name>
<evidence type="ECO:0000313" key="2">
    <source>
        <dbReference type="Proteomes" id="UP000011514"/>
    </source>
</evidence>
<dbReference type="Proteomes" id="UP000011514">
    <property type="component" value="Unassembled WGS sequence"/>
</dbReference>